<dbReference type="GO" id="GO:0005681">
    <property type="term" value="C:spliceosomal complex"/>
    <property type="evidence" value="ECO:0007669"/>
    <property type="project" value="InterPro"/>
</dbReference>
<dbReference type="AlphaFoldDB" id="A0AB34IEM0"/>
<sequence length="284" mass="30150">MAGKVSFKTLLTASNPTISLTKVRAQRERLEQIKRRDDAPAAPPPAKLAKPPPLAAPPAPPAAPPPFVAAPRFTGARSGYVYQSGDLGLGYYRDSLAENGEASAAAAAVAAAGALPSDFFDNPQKDPKNAGKAVASSRKEETLRSELEEFQKLVESDLAASASVDAEDEEEEELGRLREAVAVARELDGKVSELRRKLAAANLPAGWQEVPTEGGEVYYWNQQTNETTWVRPGKRGAQGEESVEAGAPAAAGGEGVERSDDDEEEDEEGEAAVLQSLDWRAKGL</sequence>
<dbReference type="PANTHER" id="PTHR13278">
    <property type="entry name" value="ZINC FINGER PROTEIN 830"/>
    <property type="match status" value="1"/>
</dbReference>
<dbReference type="GO" id="GO:0003676">
    <property type="term" value="F:nucleic acid binding"/>
    <property type="evidence" value="ECO:0007669"/>
    <property type="project" value="InterPro"/>
</dbReference>
<dbReference type="EMBL" id="JBGBPQ010000027">
    <property type="protein sequence ID" value="KAL1498708.1"/>
    <property type="molecule type" value="Genomic_DNA"/>
</dbReference>
<dbReference type="PROSITE" id="PS50020">
    <property type="entry name" value="WW_DOMAIN_2"/>
    <property type="match status" value="1"/>
</dbReference>
<protein>
    <recommendedName>
        <fullName evidence="9">WW domain-containing protein</fullName>
    </recommendedName>
</protein>
<comment type="subcellular location">
    <subcellularLocation>
        <location evidence="1">Nucleus speckle</location>
    </subcellularLocation>
</comment>
<evidence type="ECO:0000256" key="4">
    <source>
        <dbReference type="ARBA" id="ARBA00022771"/>
    </source>
</evidence>
<dbReference type="PANTHER" id="PTHR13278:SF0">
    <property type="entry name" value="ZINC FINGER PROTEIN 830"/>
    <property type="match status" value="1"/>
</dbReference>
<proteinExistence type="predicted"/>
<dbReference type="Proteomes" id="UP001515480">
    <property type="component" value="Unassembled WGS sequence"/>
</dbReference>
<evidence type="ECO:0000256" key="8">
    <source>
        <dbReference type="SAM" id="MobiDB-lite"/>
    </source>
</evidence>
<dbReference type="GO" id="GO:0008270">
    <property type="term" value="F:zinc ion binding"/>
    <property type="evidence" value="ECO:0007669"/>
    <property type="project" value="UniProtKB-KW"/>
</dbReference>
<feature type="region of interest" description="Disordered" evidence="8">
    <location>
        <begin position="229"/>
        <end position="284"/>
    </location>
</feature>
<dbReference type="Gene3D" id="2.20.70.10">
    <property type="match status" value="1"/>
</dbReference>
<gene>
    <name evidence="10" type="ORF">AB1Y20_014019</name>
</gene>
<dbReference type="GO" id="GO:0033260">
    <property type="term" value="P:nuclear DNA replication"/>
    <property type="evidence" value="ECO:0007669"/>
    <property type="project" value="TreeGrafter"/>
</dbReference>
<evidence type="ECO:0000256" key="7">
    <source>
        <dbReference type="SAM" id="Coils"/>
    </source>
</evidence>
<reference evidence="10 11" key="1">
    <citation type="journal article" date="2024" name="Science">
        <title>Giant polyketide synthase enzymes in the biosynthesis of giant marine polyether toxins.</title>
        <authorList>
            <person name="Fallon T.R."/>
            <person name="Shende V.V."/>
            <person name="Wierzbicki I.H."/>
            <person name="Pendleton A.L."/>
            <person name="Watervoot N.F."/>
            <person name="Auber R.P."/>
            <person name="Gonzalez D.J."/>
            <person name="Wisecaver J.H."/>
            <person name="Moore B.S."/>
        </authorList>
    </citation>
    <scope>NUCLEOTIDE SEQUENCE [LARGE SCALE GENOMIC DNA]</scope>
    <source>
        <strain evidence="10 11">12B1</strain>
    </source>
</reference>
<feature type="compositionally biased region" description="Basic and acidic residues" evidence="8">
    <location>
        <begin position="25"/>
        <end position="39"/>
    </location>
</feature>
<dbReference type="GO" id="GO:0044773">
    <property type="term" value="P:mitotic DNA damage checkpoint signaling"/>
    <property type="evidence" value="ECO:0007669"/>
    <property type="project" value="TreeGrafter"/>
</dbReference>
<dbReference type="PROSITE" id="PS01159">
    <property type="entry name" value="WW_DOMAIN_1"/>
    <property type="match status" value="1"/>
</dbReference>
<evidence type="ECO:0000259" key="9">
    <source>
        <dbReference type="PROSITE" id="PS50020"/>
    </source>
</evidence>
<feature type="domain" description="WW" evidence="9">
    <location>
        <begin position="201"/>
        <end position="234"/>
    </location>
</feature>
<evidence type="ECO:0000256" key="6">
    <source>
        <dbReference type="ARBA" id="ARBA00023242"/>
    </source>
</evidence>
<comment type="caution">
    <text evidence="10">The sequence shown here is derived from an EMBL/GenBank/DDBJ whole genome shotgun (WGS) entry which is preliminary data.</text>
</comment>
<evidence type="ECO:0000256" key="5">
    <source>
        <dbReference type="ARBA" id="ARBA00022833"/>
    </source>
</evidence>
<dbReference type="GO" id="GO:0033314">
    <property type="term" value="P:mitotic DNA replication checkpoint signaling"/>
    <property type="evidence" value="ECO:0007669"/>
    <property type="project" value="TreeGrafter"/>
</dbReference>
<dbReference type="SUPFAM" id="SSF51045">
    <property type="entry name" value="WW domain"/>
    <property type="match status" value="1"/>
</dbReference>
<dbReference type="InterPro" id="IPR001202">
    <property type="entry name" value="WW_dom"/>
</dbReference>
<feature type="region of interest" description="Disordered" evidence="8">
    <location>
        <begin position="116"/>
        <end position="142"/>
    </location>
</feature>
<evidence type="ECO:0000313" key="10">
    <source>
        <dbReference type="EMBL" id="KAL1498708.1"/>
    </source>
</evidence>
<dbReference type="InterPro" id="IPR040050">
    <property type="entry name" value="ZNF830-like"/>
</dbReference>
<evidence type="ECO:0000256" key="2">
    <source>
        <dbReference type="ARBA" id="ARBA00022473"/>
    </source>
</evidence>
<dbReference type="Pfam" id="PF23406">
    <property type="entry name" value="ZNF380_CC"/>
    <property type="match status" value="1"/>
</dbReference>
<feature type="compositionally biased region" description="Pro residues" evidence="8">
    <location>
        <begin position="41"/>
        <end position="68"/>
    </location>
</feature>
<keyword evidence="7" id="KW-0175">Coiled coil</keyword>
<name>A0AB34IEM0_PRYPA</name>
<dbReference type="InterPro" id="IPR059039">
    <property type="entry name" value="ZNF380_CC"/>
</dbReference>
<keyword evidence="11" id="KW-1185">Reference proteome</keyword>
<accession>A0AB34IEM0</accession>
<feature type="compositionally biased region" description="Acidic residues" evidence="8">
    <location>
        <begin position="259"/>
        <end position="270"/>
    </location>
</feature>
<keyword evidence="3" id="KW-0479">Metal-binding</keyword>
<dbReference type="InterPro" id="IPR036020">
    <property type="entry name" value="WW_dom_sf"/>
</dbReference>
<keyword evidence="2" id="KW-0217">Developmental protein</keyword>
<dbReference type="Pfam" id="PF00397">
    <property type="entry name" value="WW"/>
    <property type="match status" value="1"/>
</dbReference>
<dbReference type="CDD" id="cd00201">
    <property type="entry name" value="WW"/>
    <property type="match status" value="1"/>
</dbReference>
<keyword evidence="5" id="KW-0862">Zinc</keyword>
<evidence type="ECO:0000256" key="3">
    <source>
        <dbReference type="ARBA" id="ARBA00022723"/>
    </source>
</evidence>
<evidence type="ECO:0000256" key="1">
    <source>
        <dbReference type="ARBA" id="ARBA00004324"/>
    </source>
</evidence>
<keyword evidence="4" id="KW-0863">Zinc-finger</keyword>
<evidence type="ECO:0000313" key="11">
    <source>
        <dbReference type="Proteomes" id="UP001515480"/>
    </source>
</evidence>
<feature type="coiled-coil region" evidence="7">
    <location>
        <begin position="167"/>
        <end position="197"/>
    </location>
</feature>
<organism evidence="10 11">
    <name type="scientific">Prymnesium parvum</name>
    <name type="common">Toxic golden alga</name>
    <dbReference type="NCBI Taxonomy" id="97485"/>
    <lineage>
        <taxon>Eukaryota</taxon>
        <taxon>Haptista</taxon>
        <taxon>Haptophyta</taxon>
        <taxon>Prymnesiophyceae</taxon>
        <taxon>Prymnesiales</taxon>
        <taxon>Prymnesiaceae</taxon>
        <taxon>Prymnesium</taxon>
    </lineage>
</organism>
<keyword evidence="6" id="KW-0539">Nucleus</keyword>
<feature type="region of interest" description="Disordered" evidence="8">
    <location>
        <begin position="22"/>
        <end position="68"/>
    </location>
</feature>
<dbReference type="SMART" id="SM00456">
    <property type="entry name" value="WW"/>
    <property type="match status" value="1"/>
</dbReference>